<dbReference type="SUPFAM" id="SSF63862">
    <property type="entry name" value="Thiamin pyrophosphokinase, substrate-binding domain"/>
    <property type="match status" value="1"/>
</dbReference>
<dbReference type="GO" id="GO:0009229">
    <property type="term" value="P:thiamine diphosphate biosynthetic process"/>
    <property type="evidence" value="ECO:0007669"/>
    <property type="project" value="InterPro"/>
</dbReference>
<evidence type="ECO:0000256" key="2">
    <source>
        <dbReference type="ARBA" id="ARBA00022741"/>
    </source>
</evidence>
<evidence type="ECO:0000256" key="4">
    <source>
        <dbReference type="ARBA" id="ARBA00022840"/>
    </source>
</evidence>
<keyword evidence="1" id="KW-0808">Transferase</keyword>
<organism evidence="6">
    <name type="scientific">marine metagenome</name>
    <dbReference type="NCBI Taxonomy" id="408172"/>
    <lineage>
        <taxon>unclassified sequences</taxon>
        <taxon>metagenomes</taxon>
        <taxon>ecological metagenomes</taxon>
    </lineage>
</organism>
<dbReference type="InterPro" id="IPR006282">
    <property type="entry name" value="Thi_PPkinase"/>
</dbReference>
<evidence type="ECO:0000256" key="1">
    <source>
        <dbReference type="ARBA" id="ARBA00022679"/>
    </source>
</evidence>
<gene>
    <name evidence="6" type="ORF">METZ01_LOCUS437081</name>
</gene>
<dbReference type="GO" id="GO:0016301">
    <property type="term" value="F:kinase activity"/>
    <property type="evidence" value="ECO:0007669"/>
    <property type="project" value="UniProtKB-KW"/>
</dbReference>
<dbReference type="InterPro" id="IPR036371">
    <property type="entry name" value="TPK_B1-bd_sf"/>
</dbReference>
<dbReference type="Gene3D" id="3.40.50.10240">
    <property type="entry name" value="Thiamin pyrophosphokinase, catalytic domain"/>
    <property type="match status" value="1"/>
</dbReference>
<feature type="non-terminal residue" evidence="6">
    <location>
        <position position="1"/>
    </location>
</feature>
<name>A0A382YLP6_9ZZZZ</name>
<dbReference type="PANTHER" id="PTHR41299">
    <property type="entry name" value="THIAMINE PYROPHOSPHOKINASE"/>
    <property type="match status" value="1"/>
</dbReference>
<accession>A0A382YLP6</accession>
<keyword evidence="4" id="KW-0067">ATP-binding</keyword>
<evidence type="ECO:0000313" key="6">
    <source>
        <dbReference type="EMBL" id="SVD84227.1"/>
    </source>
</evidence>
<evidence type="ECO:0000259" key="5">
    <source>
        <dbReference type="SMART" id="SM00983"/>
    </source>
</evidence>
<keyword evidence="3" id="KW-0418">Kinase</keyword>
<dbReference type="InterPro" id="IPR007373">
    <property type="entry name" value="Thiamin_PyroPKinase_B1-bd"/>
</dbReference>
<dbReference type="InterPro" id="IPR053149">
    <property type="entry name" value="TPK"/>
</dbReference>
<dbReference type="CDD" id="cd07995">
    <property type="entry name" value="TPK"/>
    <property type="match status" value="1"/>
</dbReference>
<dbReference type="InterPro" id="IPR007371">
    <property type="entry name" value="TPK_catalytic"/>
</dbReference>
<sequence>LDSISPTGLKWAKEQNIAIKEFSKDKDKSDLELALDEAKGISKSIFVIGSDTGRFDHAFGVIAALGSATPFFRECHALIGSSYLTFICQNGEIYSTNGTTVSVFTLGAAASGVALQGFRWELVNAYLPSGSTLGLSNELLEEVGTISVDDGVLVVVQPNSI</sequence>
<dbReference type="AlphaFoldDB" id="A0A382YLP6"/>
<protein>
    <recommendedName>
        <fullName evidence="5">Thiamin pyrophosphokinase thiamin-binding domain-containing protein</fullName>
    </recommendedName>
</protein>
<dbReference type="Pfam" id="PF04265">
    <property type="entry name" value="TPK_B1_binding"/>
    <property type="match status" value="1"/>
</dbReference>
<dbReference type="NCBIfam" id="TIGR01378">
    <property type="entry name" value="thi_PPkinase"/>
    <property type="match status" value="1"/>
</dbReference>
<proteinExistence type="predicted"/>
<reference evidence="6" key="1">
    <citation type="submission" date="2018-05" db="EMBL/GenBank/DDBJ databases">
        <authorList>
            <person name="Lanie J.A."/>
            <person name="Ng W.-L."/>
            <person name="Kazmierczak K.M."/>
            <person name="Andrzejewski T.M."/>
            <person name="Davidsen T.M."/>
            <person name="Wayne K.J."/>
            <person name="Tettelin H."/>
            <person name="Glass J.I."/>
            <person name="Rusch D."/>
            <person name="Podicherti R."/>
            <person name="Tsui H.-C.T."/>
            <person name="Winkler M.E."/>
        </authorList>
    </citation>
    <scope>NUCLEOTIDE SEQUENCE</scope>
</reference>
<dbReference type="GO" id="GO:0004788">
    <property type="term" value="F:thiamine diphosphokinase activity"/>
    <property type="evidence" value="ECO:0007669"/>
    <property type="project" value="InterPro"/>
</dbReference>
<dbReference type="PANTHER" id="PTHR41299:SF1">
    <property type="entry name" value="THIAMINE PYROPHOSPHOKINASE"/>
    <property type="match status" value="1"/>
</dbReference>
<dbReference type="EMBL" id="UINC01176883">
    <property type="protein sequence ID" value="SVD84227.1"/>
    <property type="molecule type" value="Genomic_DNA"/>
</dbReference>
<dbReference type="GO" id="GO:0005524">
    <property type="term" value="F:ATP binding"/>
    <property type="evidence" value="ECO:0007669"/>
    <property type="project" value="UniProtKB-KW"/>
</dbReference>
<dbReference type="GO" id="GO:0006772">
    <property type="term" value="P:thiamine metabolic process"/>
    <property type="evidence" value="ECO:0007669"/>
    <property type="project" value="InterPro"/>
</dbReference>
<evidence type="ECO:0000256" key="3">
    <source>
        <dbReference type="ARBA" id="ARBA00022777"/>
    </source>
</evidence>
<dbReference type="GO" id="GO:0030975">
    <property type="term" value="F:thiamine binding"/>
    <property type="evidence" value="ECO:0007669"/>
    <property type="project" value="InterPro"/>
</dbReference>
<keyword evidence="2" id="KW-0547">Nucleotide-binding</keyword>
<dbReference type="SMART" id="SM00983">
    <property type="entry name" value="TPK_B1_binding"/>
    <property type="match status" value="1"/>
</dbReference>
<dbReference type="Pfam" id="PF04263">
    <property type="entry name" value="TPK_catalytic"/>
    <property type="match status" value="1"/>
</dbReference>
<feature type="domain" description="Thiamin pyrophosphokinase thiamin-binding" evidence="5">
    <location>
        <begin position="91"/>
        <end position="154"/>
    </location>
</feature>
<dbReference type="SUPFAM" id="SSF63999">
    <property type="entry name" value="Thiamin pyrophosphokinase, catalytic domain"/>
    <property type="match status" value="1"/>
</dbReference>
<dbReference type="InterPro" id="IPR036759">
    <property type="entry name" value="TPK_catalytic_sf"/>
</dbReference>